<dbReference type="KEGG" id="talb:FTW19_13565"/>
<dbReference type="Proteomes" id="UP000321820">
    <property type="component" value="Chromosome"/>
</dbReference>
<evidence type="ECO:0000313" key="2">
    <source>
        <dbReference type="Proteomes" id="UP000321820"/>
    </source>
</evidence>
<name>A0A5B9EF41_9BACT</name>
<dbReference type="EMBL" id="CP042806">
    <property type="protein sequence ID" value="QEE28937.1"/>
    <property type="molecule type" value="Genomic_DNA"/>
</dbReference>
<dbReference type="AlphaFoldDB" id="A0A5B9EF41"/>
<sequence length="201" mass="21651">MKLFFAASMTFLLVGQATEVKELDLTKPVAGLSSLGVPGGTMGSSTPSFDYELPFRVINKSCRLEAGGDAIVELSMVNHGNEAYSFPISIDQRTTHRGGTHNRRIMYVEAQIVGPKDDVTNSKGLYALYSSTEDPGSATQIAAGEQVNLRLRFSKASSLLTTADRVRITFGETELKDASFFIARRSNTIQSTTTACPISAA</sequence>
<proteinExistence type="predicted"/>
<dbReference type="RefSeq" id="WP_147648135.1">
    <property type="nucleotide sequence ID" value="NZ_CP042806.1"/>
</dbReference>
<organism evidence="1 2">
    <name type="scientific">Terriglobus albidus</name>
    <dbReference type="NCBI Taxonomy" id="1592106"/>
    <lineage>
        <taxon>Bacteria</taxon>
        <taxon>Pseudomonadati</taxon>
        <taxon>Acidobacteriota</taxon>
        <taxon>Terriglobia</taxon>
        <taxon>Terriglobales</taxon>
        <taxon>Acidobacteriaceae</taxon>
        <taxon>Terriglobus</taxon>
    </lineage>
</organism>
<protein>
    <submittedName>
        <fullName evidence="1">Uncharacterized protein</fullName>
    </submittedName>
</protein>
<keyword evidence="2" id="KW-1185">Reference proteome</keyword>
<gene>
    <name evidence="1" type="ORF">FTW19_13565</name>
</gene>
<reference evidence="1 2" key="1">
    <citation type="submission" date="2019-08" db="EMBL/GenBank/DDBJ databases">
        <title>Complete genome sequence of Terriglobus albidus strain ORNL.</title>
        <authorList>
            <person name="Podar M."/>
        </authorList>
    </citation>
    <scope>NUCLEOTIDE SEQUENCE [LARGE SCALE GENOMIC DNA]</scope>
    <source>
        <strain evidence="1 2">ORNL</strain>
    </source>
</reference>
<accession>A0A5B9EF41</accession>
<evidence type="ECO:0000313" key="1">
    <source>
        <dbReference type="EMBL" id="QEE28937.1"/>
    </source>
</evidence>